<proteinExistence type="predicted"/>
<organism evidence="2 3">
    <name type="scientific">Pseudanabaena galeata UHCC 0370</name>
    <dbReference type="NCBI Taxonomy" id="3110310"/>
    <lineage>
        <taxon>Bacteria</taxon>
        <taxon>Bacillati</taxon>
        <taxon>Cyanobacteriota</taxon>
        <taxon>Cyanophyceae</taxon>
        <taxon>Pseudanabaenales</taxon>
        <taxon>Pseudanabaenaceae</taxon>
        <taxon>Pseudanabaena</taxon>
    </lineage>
</organism>
<evidence type="ECO:0000313" key="2">
    <source>
        <dbReference type="EMBL" id="MEA5477018.1"/>
    </source>
</evidence>
<keyword evidence="1" id="KW-0732">Signal</keyword>
<sequence>MNYLKLFPILSVFAFPAMAVAQQYPIIFNHVKYISMSQEACVRRAEIAAQDSGFDSNFEPLANGAFGVNGNYSVSIRCEAKRGVVFFAVAGPDNQTSSNLVRRVHRNF</sequence>
<protein>
    <submittedName>
        <fullName evidence="2">Uncharacterized protein</fullName>
    </submittedName>
</protein>
<name>A0ABU5TG61_9CYAN</name>
<comment type="caution">
    <text evidence="2">The sequence shown here is derived from an EMBL/GenBank/DDBJ whole genome shotgun (WGS) entry which is preliminary data.</text>
</comment>
<feature type="signal peptide" evidence="1">
    <location>
        <begin position="1"/>
        <end position="19"/>
    </location>
</feature>
<evidence type="ECO:0000256" key="1">
    <source>
        <dbReference type="SAM" id="SignalP"/>
    </source>
</evidence>
<reference evidence="2 3" key="1">
    <citation type="submission" date="2023-12" db="EMBL/GenBank/DDBJ databases">
        <title>Baltic Sea Cyanobacteria.</title>
        <authorList>
            <person name="Delbaje E."/>
            <person name="Fewer D.P."/>
            <person name="Shishido T.K."/>
        </authorList>
    </citation>
    <scope>NUCLEOTIDE SEQUENCE [LARGE SCALE GENOMIC DNA]</scope>
    <source>
        <strain evidence="2 3">UHCC 0370</strain>
    </source>
</reference>
<keyword evidence="3" id="KW-1185">Reference proteome</keyword>
<feature type="chain" id="PRO_5047298714" evidence="1">
    <location>
        <begin position="20"/>
        <end position="108"/>
    </location>
</feature>
<dbReference type="EMBL" id="JAYGIE010000015">
    <property type="protein sequence ID" value="MEA5477018.1"/>
    <property type="molecule type" value="Genomic_DNA"/>
</dbReference>
<dbReference type="Proteomes" id="UP001301388">
    <property type="component" value="Unassembled WGS sequence"/>
</dbReference>
<accession>A0ABU5TG61</accession>
<gene>
    <name evidence="2" type="ORF">VB774_05240</name>
</gene>
<evidence type="ECO:0000313" key="3">
    <source>
        <dbReference type="Proteomes" id="UP001301388"/>
    </source>
</evidence>